<dbReference type="AlphaFoldDB" id="A0A8S4C2T8"/>
<dbReference type="EMBL" id="CAJVAF010000316">
    <property type="protein sequence ID" value="CAG7596662.1"/>
    <property type="molecule type" value="Genomic_DNA"/>
</dbReference>
<evidence type="ECO:0000313" key="1">
    <source>
        <dbReference type="EMBL" id="CAG7596662.1"/>
    </source>
</evidence>
<proteinExistence type="predicted"/>
<accession>A0A8S4C2T8</accession>
<protein>
    <submittedName>
        <fullName evidence="1">Uncharacterized protein</fullName>
    </submittedName>
</protein>
<dbReference type="Proteomes" id="UP000837675">
    <property type="component" value="Unassembled WGS sequence"/>
</dbReference>
<reference evidence="1" key="1">
    <citation type="submission" date="2021-06" db="EMBL/GenBank/DDBJ databases">
        <authorList>
            <person name="Nardi T."/>
            <person name="Nardi T."/>
        </authorList>
    </citation>
    <scope>NUCLEOTIDE SEQUENCE</scope>
</reference>
<sequence length="189" mass="21976">MSLYLLNIGESQVTESMGTKYQTEITGENYLSVCIKSIEEVINSLEVSINNCKRIAEIQSSDELEVSEELIKYKTNFAKAVMRAKELIEAFIYECQSIRGEREIVDYIEFLRDRFDVLLVKINFFYLLQNVQHGEAALELSRLLLNLFKNCLKNNSNADLIKITNRNSYDKFLKSDQETKDFDVEDKIK</sequence>
<gene>
    <name evidence="1" type="ORF">MHYMCMPASI_00881</name>
</gene>
<evidence type="ECO:0000313" key="2">
    <source>
        <dbReference type="Proteomes" id="UP000837675"/>
    </source>
</evidence>
<organism evidence="1 2">
    <name type="scientific">Hyalomma marginatum</name>
    <dbReference type="NCBI Taxonomy" id="34627"/>
    <lineage>
        <taxon>Eukaryota</taxon>
        <taxon>Metazoa</taxon>
        <taxon>Ecdysozoa</taxon>
        <taxon>Arthropoda</taxon>
        <taxon>Chelicerata</taxon>
        <taxon>Arachnida</taxon>
        <taxon>Acari</taxon>
        <taxon>Parasitiformes</taxon>
        <taxon>Ixodida</taxon>
        <taxon>Ixodoidea</taxon>
        <taxon>Ixodidae</taxon>
        <taxon>Hyalomminae</taxon>
        <taxon>Hyalomma</taxon>
    </lineage>
</organism>
<name>A0A8S4C2T8_9ACAR</name>
<comment type="caution">
    <text evidence="1">The sequence shown here is derived from an EMBL/GenBank/DDBJ whole genome shotgun (WGS) entry which is preliminary data.</text>
</comment>
<keyword evidence="2" id="KW-1185">Reference proteome</keyword>